<accession>X1F913</accession>
<proteinExistence type="predicted"/>
<dbReference type="PANTHER" id="PTHR43023">
    <property type="entry name" value="PROTEIN TRIGALACTOSYLDIACYLGLYCEROL 3, CHLOROPLASTIC"/>
    <property type="match status" value="1"/>
</dbReference>
<dbReference type="PROSITE" id="PS00211">
    <property type="entry name" value="ABC_TRANSPORTER_1"/>
    <property type="match status" value="1"/>
</dbReference>
<dbReference type="Pfam" id="PF00005">
    <property type="entry name" value="ABC_tran"/>
    <property type="match status" value="1"/>
</dbReference>
<evidence type="ECO:0000256" key="1">
    <source>
        <dbReference type="ARBA" id="ARBA00022448"/>
    </source>
</evidence>
<dbReference type="InterPro" id="IPR017871">
    <property type="entry name" value="ABC_transporter-like_CS"/>
</dbReference>
<evidence type="ECO:0000256" key="3">
    <source>
        <dbReference type="ARBA" id="ARBA00022840"/>
    </source>
</evidence>
<reference evidence="5" key="1">
    <citation type="journal article" date="2014" name="Front. Microbiol.">
        <title>High frequency of phylogenetically diverse reductive dehalogenase-homologous genes in deep subseafloor sedimentary metagenomes.</title>
        <authorList>
            <person name="Kawai M."/>
            <person name="Futagami T."/>
            <person name="Toyoda A."/>
            <person name="Takaki Y."/>
            <person name="Nishi S."/>
            <person name="Hori S."/>
            <person name="Arai W."/>
            <person name="Tsubouchi T."/>
            <person name="Morono Y."/>
            <person name="Uchiyama I."/>
            <person name="Ito T."/>
            <person name="Fujiyama A."/>
            <person name="Inagaki F."/>
            <person name="Takami H."/>
        </authorList>
    </citation>
    <scope>NUCLEOTIDE SEQUENCE</scope>
    <source>
        <strain evidence="5">Expedition CK06-06</strain>
    </source>
</reference>
<dbReference type="AlphaFoldDB" id="X1F913"/>
<feature type="domain" description="ABC transporter" evidence="4">
    <location>
        <begin position="2"/>
        <end position="209"/>
    </location>
</feature>
<dbReference type="GO" id="GO:0005524">
    <property type="term" value="F:ATP binding"/>
    <property type="evidence" value="ECO:0007669"/>
    <property type="project" value="UniProtKB-KW"/>
</dbReference>
<protein>
    <recommendedName>
        <fullName evidence="4">ABC transporter domain-containing protein</fullName>
    </recommendedName>
</protein>
<dbReference type="GO" id="GO:0016887">
    <property type="term" value="F:ATP hydrolysis activity"/>
    <property type="evidence" value="ECO:0007669"/>
    <property type="project" value="InterPro"/>
</dbReference>
<evidence type="ECO:0000256" key="2">
    <source>
        <dbReference type="ARBA" id="ARBA00022741"/>
    </source>
</evidence>
<gene>
    <name evidence="5" type="ORF">S01H4_53177</name>
</gene>
<organism evidence="5">
    <name type="scientific">marine sediment metagenome</name>
    <dbReference type="NCBI Taxonomy" id="412755"/>
    <lineage>
        <taxon>unclassified sequences</taxon>
        <taxon>metagenomes</taxon>
        <taxon>ecological metagenomes</taxon>
    </lineage>
</organism>
<dbReference type="Gene3D" id="3.40.50.300">
    <property type="entry name" value="P-loop containing nucleotide triphosphate hydrolases"/>
    <property type="match status" value="1"/>
</dbReference>
<name>X1F913_9ZZZZ</name>
<keyword evidence="3" id="KW-0067">ATP-binding</keyword>
<dbReference type="InterPro" id="IPR003593">
    <property type="entry name" value="AAA+_ATPase"/>
</dbReference>
<dbReference type="InterPro" id="IPR027417">
    <property type="entry name" value="P-loop_NTPase"/>
</dbReference>
<dbReference type="CDD" id="cd03261">
    <property type="entry name" value="ABC_Org_Solvent_Resistant"/>
    <property type="match status" value="1"/>
</dbReference>
<dbReference type="SUPFAM" id="SSF52540">
    <property type="entry name" value="P-loop containing nucleoside triphosphate hydrolases"/>
    <property type="match status" value="1"/>
</dbReference>
<keyword evidence="1" id="KW-0813">Transport</keyword>
<dbReference type="EMBL" id="BART01030453">
    <property type="protein sequence ID" value="GAH17278.1"/>
    <property type="molecule type" value="Genomic_DNA"/>
</dbReference>
<feature type="non-terminal residue" evidence="5">
    <location>
        <position position="1"/>
    </location>
</feature>
<keyword evidence="2" id="KW-0547">Nucleotide-binding</keyword>
<evidence type="ECO:0000313" key="5">
    <source>
        <dbReference type="EMBL" id="GAH17278.1"/>
    </source>
</evidence>
<dbReference type="PROSITE" id="PS50893">
    <property type="entry name" value="ABC_TRANSPORTER_2"/>
    <property type="match status" value="1"/>
</dbReference>
<dbReference type="SMART" id="SM00382">
    <property type="entry name" value="AAA"/>
    <property type="match status" value="1"/>
</dbReference>
<sequence length="219" mass="23853">FVIIGRSGCGKSVLLKHIIGILKPNKGKVIIGGTDITKMSERELNQARRKFGMLFQGAALFDSLTVGENVAFGLRRHTRLSQEKIKRIVGEKLRLVGLVGIEDLKPAELSGGMKKRVGLARAIAMEPEIVLYDEPTTGVDPIMGDAVNELIIELHDKLKITSIAVTHDMISAYKIADKIAMLYEGKIIEVGTPEEIKNTNNPIVRQFITGAAIGPITAD</sequence>
<evidence type="ECO:0000259" key="4">
    <source>
        <dbReference type="PROSITE" id="PS50893"/>
    </source>
</evidence>
<dbReference type="PANTHER" id="PTHR43023:SF6">
    <property type="entry name" value="INTERMEMBRANE PHOSPHOLIPID TRANSPORT SYSTEM ATP-BINDING PROTEIN MLAF"/>
    <property type="match status" value="1"/>
</dbReference>
<dbReference type="InterPro" id="IPR003439">
    <property type="entry name" value="ABC_transporter-like_ATP-bd"/>
</dbReference>
<comment type="caution">
    <text evidence="5">The sequence shown here is derived from an EMBL/GenBank/DDBJ whole genome shotgun (WGS) entry which is preliminary data.</text>
</comment>